<keyword evidence="4" id="KW-0472">Membrane</keyword>
<feature type="transmembrane region" description="Helical" evidence="4">
    <location>
        <begin position="12"/>
        <end position="30"/>
    </location>
</feature>
<proteinExistence type="predicted"/>
<dbReference type="Proteomes" id="UP000292052">
    <property type="component" value="Unassembled WGS sequence"/>
</dbReference>
<organism evidence="6 7">
    <name type="scientific">Asbolus verrucosus</name>
    <name type="common">Desert ironclad beetle</name>
    <dbReference type="NCBI Taxonomy" id="1661398"/>
    <lineage>
        <taxon>Eukaryota</taxon>
        <taxon>Metazoa</taxon>
        <taxon>Ecdysozoa</taxon>
        <taxon>Arthropoda</taxon>
        <taxon>Hexapoda</taxon>
        <taxon>Insecta</taxon>
        <taxon>Pterygota</taxon>
        <taxon>Neoptera</taxon>
        <taxon>Endopterygota</taxon>
        <taxon>Coleoptera</taxon>
        <taxon>Polyphaga</taxon>
        <taxon>Cucujiformia</taxon>
        <taxon>Tenebrionidae</taxon>
        <taxon>Pimeliinae</taxon>
        <taxon>Asbolus</taxon>
    </lineage>
</organism>
<dbReference type="PROSITE" id="PS50089">
    <property type="entry name" value="ZF_RING_2"/>
    <property type="match status" value="1"/>
</dbReference>
<dbReference type="GO" id="GO:0008270">
    <property type="term" value="F:zinc ion binding"/>
    <property type="evidence" value="ECO:0007669"/>
    <property type="project" value="UniProtKB-KW"/>
</dbReference>
<accession>A0A482W7U6</accession>
<dbReference type="PANTHER" id="PTHR12109">
    <property type="entry name" value="RING FINGER PROTEIN 141-RELATED"/>
    <property type="match status" value="1"/>
</dbReference>
<evidence type="ECO:0000256" key="2">
    <source>
        <dbReference type="ARBA" id="ARBA00022833"/>
    </source>
</evidence>
<evidence type="ECO:0000256" key="3">
    <source>
        <dbReference type="PROSITE-ProRule" id="PRU00175"/>
    </source>
</evidence>
<keyword evidence="1 3" id="KW-0479">Metal-binding</keyword>
<evidence type="ECO:0000313" key="7">
    <source>
        <dbReference type="Proteomes" id="UP000292052"/>
    </source>
</evidence>
<dbReference type="InterPro" id="IPR001841">
    <property type="entry name" value="Znf_RING"/>
</dbReference>
<evidence type="ECO:0000313" key="6">
    <source>
        <dbReference type="EMBL" id="RZC40468.1"/>
    </source>
</evidence>
<dbReference type="EMBL" id="QDEB01025969">
    <property type="protein sequence ID" value="RZC40468.1"/>
    <property type="molecule type" value="Genomic_DNA"/>
</dbReference>
<dbReference type="STRING" id="1661398.A0A482W7U6"/>
<dbReference type="SMART" id="SM00184">
    <property type="entry name" value="RING"/>
    <property type="match status" value="1"/>
</dbReference>
<keyword evidence="4" id="KW-0812">Transmembrane</keyword>
<keyword evidence="2" id="KW-0862">Zinc</keyword>
<name>A0A482W7U6_ASBVE</name>
<dbReference type="SUPFAM" id="SSF57850">
    <property type="entry name" value="RING/U-box"/>
    <property type="match status" value="1"/>
</dbReference>
<feature type="domain" description="RING-type" evidence="5">
    <location>
        <begin position="56"/>
        <end position="95"/>
    </location>
</feature>
<dbReference type="Pfam" id="PF13639">
    <property type="entry name" value="zf-RING_2"/>
    <property type="match status" value="1"/>
</dbReference>
<protein>
    <submittedName>
        <fullName evidence="6">E3 ubiquitin-protein ligase RNF181-like</fullName>
    </submittedName>
</protein>
<dbReference type="InterPro" id="IPR047126">
    <property type="entry name" value="RNF141-like"/>
</dbReference>
<dbReference type="AlphaFoldDB" id="A0A482W7U6"/>
<keyword evidence="1 3" id="KW-0863">Zinc-finger</keyword>
<reference evidence="6 7" key="1">
    <citation type="submission" date="2017-03" db="EMBL/GenBank/DDBJ databases">
        <title>Genome of the blue death feigning beetle - Asbolus verrucosus.</title>
        <authorList>
            <person name="Rider S.D."/>
        </authorList>
    </citation>
    <scope>NUCLEOTIDE SEQUENCE [LARGE SCALE GENOMIC DNA]</scope>
    <source>
        <strain evidence="6">Butters</strain>
        <tissue evidence="6">Head and leg muscle</tissue>
    </source>
</reference>
<dbReference type="Gene3D" id="3.30.40.10">
    <property type="entry name" value="Zinc/RING finger domain, C3HC4 (zinc finger)"/>
    <property type="match status" value="1"/>
</dbReference>
<evidence type="ECO:0000259" key="5">
    <source>
        <dbReference type="PROSITE" id="PS50089"/>
    </source>
</evidence>
<keyword evidence="7" id="KW-1185">Reference proteome</keyword>
<evidence type="ECO:0000256" key="1">
    <source>
        <dbReference type="ARBA" id="ARBA00022771"/>
    </source>
</evidence>
<dbReference type="OrthoDB" id="8062037at2759"/>
<comment type="caution">
    <text evidence="6">The sequence shown here is derived from an EMBL/GenBank/DDBJ whole genome shotgun (WGS) entry which is preliminary data.</text>
</comment>
<sequence>MDINRKKQIENAIAVGTLITGATYGLYYFFKTLNSAHSYHCQDQDNKVHLNKGDICVICHESKRIHCRSLDCQHSFHRRCIREWEKISNTCPICRSPIDERCIVFNIVLYMSK</sequence>
<dbReference type="PANTHER" id="PTHR12109:SF5">
    <property type="entry name" value="RING-TYPE DOMAIN-CONTAINING PROTEIN"/>
    <property type="match status" value="1"/>
</dbReference>
<dbReference type="InterPro" id="IPR013083">
    <property type="entry name" value="Znf_RING/FYVE/PHD"/>
</dbReference>
<keyword evidence="4" id="KW-1133">Transmembrane helix</keyword>
<evidence type="ECO:0000256" key="4">
    <source>
        <dbReference type="SAM" id="Phobius"/>
    </source>
</evidence>
<gene>
    <name evidence="6" type="ORF">BDFB_003882</name>
</gene>